<gene>
    <name evidence="2" type="ORF">H6G94_07285</name>
</gene>
<reference evidence="2 3" key="1">
    <citation type="journal article" date="2020" name="ISME J.">
        <title>Comparative genomics reveals insights into cyanobacterial evolution and habitat adaptation.</title>
        <authorList>
            <person name="Chen M.Y."/>
            <person name="Teng W.K."/>
            <person name="Zhao L."/>
            <person name="Hu C.X."/>
            <person name="Zhou Y.K."/>
            <person name="Han B.P."/>
            <person name="Song L.R."/>
            <person name="Shu W.S."/>
        </authorList>
    </citation>
    <scope>NUCLEOTIDE SEQUENCE [LARGE SCALE GENOMIC DNA]</scope>
    <source>
        <strain evidence="2 3">FACHB-252</strain>
    </source>
</reference>
<protein>
    <submittedName>
        <fullName evidence="2">FAD-dependent oxidoreductase</fullName>
    </submittedName>
</protein>
<dbReference type="Pfam" id="PF01593">
    <property type="entry name" value="Amino_oxidase"/>
    <property type="match status" value="1"/>
</dbReference>
<dbReference type="InterPro" id="IPR036188">
    <property type="entry name" value="FAD/NAD-bd_sf"/>
</dbReference>
<dbReference type="Proteomes" id="UP000606396">
    <property type="component" value="Unassembled WGS sequence"/>
</dbReference>
<accession>A0ABR8H5Q9</accession>
<dbReference type="Gene3D" id="3.90.660.10">
    <property type="match status" value="1"/>
</dbReference>
<dbReference type="InterPro" id="IPR002937">
    <property type="entry name" value="Amino_oxidase"/>
</dbReference>
<sequence>MFSVYGESDERFTIRGGNDQVPRLLANYVANVLQTDTELEAIRILSDGRYRVSLRSGYRTFDRTYERILLTLPFTTLRLVQLDVDLPAFKKKAIAQLGYGTNAKLITAYQQRLWRTQYNSTGEVAARRILKDLGFRNISASQESINTNQLHRYRKIPSAQRFSDDFTQ</sequence>
<dbReference type="RefSeq" id="WP_190948917.1">
    <property type="nucleotide sequence ID" value="NZ_JACJTC010000004.1"/>
</dbReference>
<feature type="domain" description="Amine oxidase" evidence="1">
    <location>
        <begin position="4"/>
        <end position="139"/>
    </location>
</feature>
<organism evidence="2 3">
    <name type="scientific">Nostoc punctiforme FACHB-252</name>
    <dbReference type="NCBI Taxonomy" id="1357509"/>
    <lineage>
        <taxon>Bacteria</taxon>
        <taxon>Bacillati</taxon>
        <taxon>Cyanobacteriota</taxon>
        <taxon>Cyanophyceae</taxon>
        <taxon>Nostocales</taxon>
        <taxon>Nostocaceae</taxon>
        <taxon>Nostoc</taxon>
    </lineage>
</organism>
<evidence type="ECO:0000259" key="1">
    <source>
        <dbReference type="Pfam" id="PF01593"/>
    </source>
</evidence>
<comment type="caution">
    <text evidence="2">The sequence shown here is derived from an EMBL/GenBank/DDBJ whole genome shotgun (WGS) entry which is preliminary data.</text>
</comment>
<dbReference type="SUPFAM" id="SSF51905">
    <property type="entry name" value="FAD/NAD(P)-binding domain"/>
    <property type="match status" value="1"/>
</dbReference>
<evidence type="ECO:0000313" key="2">
    <source>
        <dbReference type="EMBL" id="MBD2611073.1"/>
    </source>
</evidence>
<dbReference type="EMBL" id="JACJTC010000004">
    <property type="protein sequence ID" value="MBD2611073.1"/>
    <property type="molecule type" value="Genomic_DNA"/>
</dbReference>
<evidence type="ECO:0000313" key="3">
    <source>
        <dbReference type="Proteomes" id="UP000606396"/>
    </source>
</evidence>
<keyword evidence="3" id="KW-1185">Reference proteome</keyword>
<proteinExistence type="predicted"/>
<name>A0ABR8H5Q9_NOSPU</name>
<dbReference type="Gene3D" id="3.50.50.60">
    <property type="entry name" value="FAD/NAD(P)-binding domain"/>
    <property type="match status" value="1"/>
</dbReference>